<geneLocation type="plasmid" evidence="1 2">
    <name>pJCM17324</name>
</geneLocation>
<name>A0ABM7JLU1_9MYCO</name>
<accession>A0ABM7JLU1</accession>
<dbReference type="EMBL" id="AP022585">
    <property type="protein sequence ID" value="BBY14391.1"/>
    <property type="molecule type" value="Genomic_DNA"/>
</dbReference>
<dbReference type="Proteomes" id="UP000466831">
    <property type="component" value="Plasmid pJCM17324"/>
</dbReference>
<organism evidence="1 2">
    <name type="scientific">Mycobacterium marseillense</name>
    <dbReference type="NCBI Taxonomy" id="701042"/>
    <lineage>
        <taxon>Bacteria</taxon>
        <taxon>Bacillati</taxon>
        <taxon>Actinomycetota</taxon>
        <taxon>Actinomycetes</taxon>
        <taxon>Mycobacteriales</taxon>
        <taxon>Mycobacteriaceae</taxon>
        <taxon>Mycobacterium</taxon>
        <taxon>Mycobacterium avium complex (MAC)</taxon>
    </lineage>
</organism>
<evidence type="ECO:0000313" key="1">
    <source>
        <dbReference type="EMBL" id="BBY14391.1"/>
    </source>
</evidence>
<keyword evidence="2" id="KW-1185">Reference proteome</keyword>
<reference evidence="1 2" key="1">
    <citation type="journal article" date="2019" name="Emerg. Microbes Infect.">
        <title>Comprehensive subspecies identification of 175 nontuberculous mycobacteria species based on 7547 genomic profiles.</title>
        <authorList>
            <person name="Matsumoto Y."/>
            <person name="Kinjo T."/>
            <person name="Motooka D."/>
            <person name="Nabeya D."/>
            <person name="Jung N."/>
            <person name="Uechi K."/>
            <person name="Horii T."/>
            <person name="Iida T."/>
            <person name="Fujita J."/>
            <person name="Nakamura S."/>
        </authorList>
    </citation>
    <scope>NUCLEOTIDE SEQUENCE [LARGE SCALE GENOMIC DNA]</scope>
    <source>
        <strain evidence="1 2">JCM 17324</strain>
        <plasmid evidence="1">pJCM17324</plasmid>
    </source>
</reference>
<evidence type="ECO:0008006" key="3">
    <source>
        <dbReference type="Google" id="ProtNLM"/>
    </source>
</evidence>
<proteinExistence type="predicted"/>
<evidence type="ECO:0000313" key="2">
    <source>
        <dbReference type="Proteomes" id="UP000466831"/>
    </source>
</evidence>
<keyword evidence="1" id="KW-0614">Plasmid</keyword>
<sequence>MTPSSSVIRTRVLQALAMRVDSRFGESYFVQWQSSQLQCRPQQVMEVLWGLVGEGLVYLDMAGQGSNTSNWWWRLSSVGQTAAQGGSWEPRDVDGYLKRLRAHRPAVDEGAVRYVEEALRAFNARCYLATSVMLGVASERVINDLGHTLADAAGVKATKLSKLLSSPTSRLAAQFDKVRKLLVQMELPEGLTDTLTLDAVADLLRVSRNDAGHPTGAVVDEDTAYTHLQMAARYLQKMTTLHAHLKVIAAESIQGT</sequence>
<gene>
    <name evidence="1" type="ORF">MMARJ_51310</name>
</gene>
<protein>
    <recommendedName>
        <fullName evidence="3">DUF4145 domain-containing protein</fullName>
    </recommendedName>
</protein>